<feature type="region of interest" description="Disordered" evidence="7">
    <location>
        <begin position="243"/>
        <end position="270"/>
    </location>
</feature>
<keyword evidence="4" id="KW-0808">Transferase</keyword>
<comment type="catalytic activity">
    <reaction evidence="1">
        <text>ATP + protein L-histidine = ADP + protein N-phospho-L-histidine.</text>
        <dbReference type="EC" id="2.7.13.3"/>
    </reaction>
</comment>
<dbReference type="OrthoDB" id="303614at2759"/>
<name>A0A9P4QEH6_9PEZI</name>
<feature type="region of interest" description="Disordered" evidence="7">
    <location>
        <begin position="315"/>
        <end position="343"/>
    </location>
</feature>
<sequence>MPTPEPCLDTSLTAFAQLCALRLQARRCLLTLLSTNVEYVLTESTRTMSLLYDSVEDVKDKAWIGTGSFLCDEGINASALDSWRHARRPRELPTDNDFYYTEGLSPHSCIISDVRENTQFSNKLFALRAPSARFYVSVPLRGAQGSVIGSVTILDDKPRYGISTNEVAFIEDVADTVMAHLDATVVRSARQRSERLIQGLGLFNNGKDSLRDWWIQQEESQRPSAGRYTTNDMTTTEKSARIDAEFGVQEQPPDNTNREASERTNSMDSNVQQLGVSWATRDNDIAAADRDTQHVSGMDHDQRPSKDLLELPSFVGEDAKSASETPTRLPGPQRRTKPKPKTTIADGFDLALASERAYARASNLMREALSADGVVFVDASVASLRRFDSESDAPATSCNSANTLTSETDDSDDSTSESSQCRTRGFSTRTKASVDGFKASDHQFQLPKSTLSRLVKRYPHGHVSNFEETGGLHSSSGDEGEGTTESSNSKRKRTRRPKDAERLGKVMVGARTIAFYPLRDETHGKWRSCVFVWNASPLRYFDQTEDITYLSAWSHSLIAELSRLETIAADKAKGTFISSISHELRSPLHGILAGVDFLQESELSAFQKEMAHTIGMAGRTLLDTVNHVLDYSKISEFTRAQKRRRLGPDATQYQLVSTADQNSRFRTDLVQLTEEVVESVVSSHRFRHFPIYTASAQENTLKQQALRPTYEPIDISIATEFACPDDWLVEVKPGAWTRIITNIVGNALKYTRKGSISIRIKAQELQPDADGEKCSIQLTVEDTGIGMSKQFLNNDVFTPFKQEDAYSPGTGLGLSIVKSLAMELDADLRILSELNEGTCIALTFNASFAHKSSQNVDLQPTETLSRGLQKYGIGRFHLLRPDVVESNDDFAPQSVEHTVLRVAKDWLGCECSCGPIIPSCVDSVICAITEGDLVRWAEHTPGNLSAALSNLAVEHTRLLVLAQSIESVRLRPALGESPIRLVFVHQPIGPRKLLRAITSEHDPRTHLHHEAPPEYRKSQVSPPSIETENIPLQEAKLSPALPLAQSSPAANQSVGTSKEVPSLPLSGSEPQPVIEGSSAHQRGSVLLVEDNEINMKFLVALIRKLKLDFQCAVNGREALEAYRATPGAFFLILMDMQMPIMDGFAATAKIREEEKRGRHPRTSIVALTGVTNADARENAFNNGVDEYFAKPVRMNELRSLVGSLRRE</sequence>
<evidence type="ECO:0000256" key="1">
    <source>
        <dbReference type="ARBA" id="ARBA00000085"/>
    </source>
</evidence>
<dbReference type="SMART" id="SM00448">
    <property type="entry name" value="REC"/>
    <property type="match status" value="1"/>
</dbReference>
<dbReference type="Gene3D" id="3.30.565.10">
    <property type="entry name" value="Histidine kinase-like ATPase, C-terminal domain"/>
    <property type="match status" value="1"/>
</dbReference>
<evidence type="ECO:0000256" key="2">
    <source>
        <dbReference type="ARBA" id="ARBA00012438"/>
    </source>
</evidence>
<dbReference type="Pfam" id="PF00072">
    <property type="entry name" value="Response_reg"/>
    <property type="match status" value="1"/>
</dbReference>
<feature type="compositionally biased region" description="Basic and acidic residues" evidence="7">
    <location>
        <begin position="1003"/>
        <end position="1017"/>
    </location>
</feature>
<dbReference type="FunFam" id="1.10.287.130:FF:000023">
    <property type="entry name" value="Sensor histidine kinase/response regulator, putative"/>
    <property type="match status" value="1"/>
</dbReference>
<protein>
    <recommendedName>
        <fullName evidence="2">histidine kinase</fullName>
        <ecNumber evidence="2">2.7.13.3</ecNumber>
    </recommendedName>
</protein>
<dbReference type="Gene3D" id="3.40.50.2300">
    <property type="match status" value="1"/>
</dbReference>
<dbReference type="GO" id="GO:0009927">
    <property type="term" value="F:histidine phosphotransfer kinase activity"/>
    <property type="evidence" value="ECO:0007669"/>
    <property type="project" value="TreeGrafter"/>
</dbReference>
<keyword evidence="5" id="KW-0418">Kinase</keyword>
<dbReference type="PANTHER" id="PTHR43047">
    <property type="entry name" value="TWO-COMPONENT HISTIDINE PROTEIN KINASE"/>
    <property type="match status" value="1"/>
</dbReference>
<evidence type="ECO:0000256" key="7">
    <source>
        <dbReference type="SAM" id="MobiDB-lite"/>
    </source>
</evidence>
<dbReference type="SUPFAM" id="SSF55874">
    <property type="entry name" value="ATPase domain of HSP90 chaperone/DNA topoisomerase II/histidine kinase"/>
    <property type="match status" value="1"/>
</dbReference>
<dbReference type="CDD" id="cd00082">
    <property type="entry name" value="HisKA"/>
    <property type="match status" value="1"/>
</dbReference>
<dbReference type="PROSITE" id="PS50110">
    <property type="entry name" value="RESPONSE_REGULATORY"/>
    <property type="match status" value="1"/>
</dbReference>
<dbReference type="Pfam" id="PF01590">
    <property type="entry name" value="GAF"/>
    <property type="match status" value="1"/>
</dbReference>
<dbReference type="AlphaFoldDB" id="A0A9P4QEH6"/>
<accession>A0A9P4QEH6</accession>
<dbReference type="GO" id="GO:0000155">
    <property type="term" value="F:phosphorelay sensor kinase activity"/>
    <property type="evidence" value="ECO:0007669"/>
    <property type="project" value="InterPro"/>
</dbReference>
<dbReference type="EC" id="2.7.13.3" evidence="2"/>
<feature type="region of interest" description="Disordered" evidence="7">
    <location>
        <begin position="463"/>
        <end position="502"/>
    </location>
</feature>
<dbReference type="SMART" id="SM00387">
    <property type="entry name" value="HATPase_c"/>
    <property type="match status" value="1"/>
</dbReference>
<keyword evidence="3 6" id="KW-0597">Phosphoprotein</keyword>
<dbReference type="PANTHER" id="PTHR43047:SF72">
    <property type="entry name" value="OSMOSENSING HISTIDINE PROTEIN KINASE SLN1"/>
    <property type="match status" value="1"/>
</dbReference>
<feature type="region of interest" description="Disordered" evidence="7">
    <location>
        <begin position="1003"/>
        <end position="1025"/>
    </location>
</feature>
<reference evidence="10" key="1">
    <citation type="journal article" date="2020" name="Stud. Mycol.">
        <title>101 Dothideomycetes genomes: a test case for predicting lifestyles and emergence of pathogens.</title>
        <authorList>
            <person name="Haridas S."/>
            <person name="Albert R."/>
            <person name="Binder M."/>
            <person name="Bloem J."/>
            <person name="Labutti K."/>
            <person name="Salamov A."/>
            <person name="Andreopoulos B."/>
            <person name="Baker S."/>
            <person name="Barry K."/>
            <person name="Bills G."/>
            <person name="Bluhm B."/>
            <person name="Cannon C."/>
            <person name="Castanera R."/>
            <person name="Culley D."/>
            <person name="Daum C."/>
            <person name="Ezra D."/>
            <person name="Gonzalez J."/>
            <person name="Henrissat B."/>
            <person name="Kuo A."/>
            <person name="Liang C."/>
            <person name="Lipzen A."/>
            <person name="Lutzoni F."/>
            <person name="Magnuson J."/>
            <person name="Mondo S."/>
            <person name="Nolan M."/>
            <person name="Ohm R."/>
            <person name="Pangilinan J."/>
            <person name="Park H.-J."/>
            <person name="Ramirez L."/>
            <person name="Alfaro M."/>
            <person name="Sun H."/>
            <person name="Tritt A."/>
            <person name="Yoshinaga Y."/>
            <person name="Zwiers L.-H."/>
            <person name="Turgeon B."/>
            <person name="Goodwin S."/>
            <person name="Spatafora J."/>
            <person name="Crous P."/>
            <person name="Grigoriev I."/>
        </authorList>
    </citation>
    <scope>NUCLEOTIDE SEQUENCE</scope>
    <source>
        <strain evidence="10">CBS 116435</strain>
    </source>
</reference>
<gene>
    <name evidence="10" type="ORF">K431DRAFT_292738</name>
</gene>
<evidence type="ECO:0000313" key="11">
    <source>
        <dbReference type="Proteomes" id="UP000799441"/>
    </source>
</evidence>
<feature type="compositionally biased region" description="Polar residues" evidence="7">
    <location>
        <begin position="472"/>
        <end position="487"/>
    </location>
</feature>
<dbReference type="InterPro" id="IPR036097">
    <property type="entry name" value="HisK_dim/P_sf"/>
</dbReference>
<organism evidence="10 11">
    <name type="scientific">Polychaeton citri CBS 116435</name>
    <dbReference type="NCBI Taxonomy" id="1314669"/>
    <lineage>
        <taxon>Eukaryota</taxon>
        <taxon>Fungi</taxon>
        <taxon>Dikarya</taxon>
        <taxon>Ascomycota</taxon>
        <taxon>Pezizomycotina</taxon>
        <taxon>Dothideomycetes</taxon>
        <taxon>Dothideomycetidae</taxon>
        <taxon>Capnodiales</taxon>
        <taxon>Capnodiaceae</taxon>
        <taxon>Polychaeton</taxon>
    </lineage>
</organism>
<feature type="compositionally biased region" description="Polar residues" evidence="7">
    <location>
        <begin position="394"/>
        <end position="404"/>
    </location>
</feature>
<evidence type="ECO:0000256" key="6">
    <source>
        <dbReference type="PROSITE-ProRule" id="PRU00169"/>
    </source>
</evidence>
<dbReference type="SUPFAM" id="SSF55781">
    <property type="entry name" value="GAF domain-like"/>
    <property type="match status" value="1"/>
</dbReference>
<dbReference type="Pfam" id="PF00512">
    <property type="entry name" value="HisKA"/>
    <property type="match status" value="1"/>
</dbReference>
<evidence type="ECO:0000256" key="5">
    <source>
        <dbReference type="ARBA" id="ARBA00022777"/>
    </source>
</evidence>
<dbReference type="InterPro" id="IPR004358">
    <property type="entry name" value="Sig_transdc_His_kin-like_C"/>
</dbReference>
<dbReference type="InterPro" id="IPR003661">
    <property type="entry name" value="HisK_dim/P_dom"/>
</dbReference>
<feature type="region of interest" description="Disordered" evidence="7">
    <location>
        <begin position="387"/>
        <end position="427"/>
    </location>
</feature>
<dbReference type="GO" id="GO:0005886">
    <property type="term" value="C:plasma membrane"/>
    <property type="evidence" value="ECO:0007669"/>
    <property type="project" value="TreeGrafter"/>
</dbReference>
<dbReference type="PRINTS" id="PR00344">
    <property type="entry name" value="BCTRLSENSOR"/>
</dbReference>
<dbReference type="SUPFAM" id="SSF47384">
    <property type="entry name" value="Homodimeric domain of signal transducing histidine kinase"/>
    <property type="match status" value="1"/>
</dbReference>
<dbReference type="EMBL" id="MU003777">
    <property type="protein sequence ID" value="KAF2723364.1"/>
    <property type="molecule type" value="Genomic_DNA"/>
</dbReference>
<evidence type="ECO:0000256" key="4">
    <source>
        <dbReference type="ARBA" id="ARBA00022679"/>
    </source>
</evidence>
<evidence type="ECO:0000259" key="8">
    <source>
        <dbReference type="PROSITE" id="PS50109"/>
    </source>
</evidence>
<dbReference type="InterPro" id="IPR003018">
    <property type="entry name" value="GAF"/>
</dbReference>
<evidence type="ECO:0000259" key="9">
    <source>
        <dbReference type="PROSITE" id="PS50110"/>
    </source>
</evidence>
<evidence type="ECO:0000256" key="3">
    <source>
        <dbReference type="ARBA" id="ARBA00022553"/>
    </source>
</evidence>
<comment type="caution">
    <text evidence="10">The sequence shown here is derived from an EMBL/GenBank/DDBJ whole genome shotgun (WGS) entry which is preliminary data.</text>
</comment>
<dbReference type="Proteomes" id="UP000799441">
    <property type="component" value="Unassembled WGS sequence"/>
</dbReference>
<dbReference type="InterPro" id="IPR001789">
    <property type="entry name" value="Sig_transdc_resp-reg_receiver"/>
</dbReference>
<dbReference type="SUPFAM" id="SSF52172">
    <property type="entry name" value="CheY-like"/>
    <property type="match status" value="1"/>
</dbReference>
<proteinExistence type="predicted"/>
<feature type="modified residue" description="4-aspartylphosphate" evidence="6">
    <location>
        <position position="1135"/>
    </location>
</feature>
<dbReference type="InterPro" id="IPR005467">
    <property type="entry name" value="His_kinase_dom"/>
</dbReference>
<feature type="domain" description="Response regulatory" evidence="9">
    <location>
        <begin position="1084"/>
        <end position="1205"/>
    </location>
</feature>
<keyword evidence="11" id="KW-1185">Reference proteome</keyword>
<dbReference type="InterPro" id="IPR003594">
    <property type="entry name" value="HATPase_dom"/>
</dbReference>
<dbReference type="CDD" id="cd17546">
    <property type="entry name" value="REC_hyHK_CKI1_RcsC-like"/>
    <property type="match status" value="1"/>
</dbReference>
<dbReference type="Pfam" id="PF02518">
    <property type="entry name" value="HATPase_c"/>
    <property type="match status" value="1"/>
</dbReference>
<dbReference type="InterPro" id="IPR011006">
    <property type="entry name" value="CheY-like_superfamily"/>
</dbReference>
<feature type="domain" description="Histidine kinase" evidence="8">
    <location>
        <begin position="579"/>
        <end position="848"/>
    </location>
</feature>
<dbReference type="PROSITE" id="PS50109">
    <property type="entry name" value="HIS_KIN"/>
    <property type="match status" value="1"/>
</dbReference>
<dbReference type="InterPro" id="IPR036890">
    <property type="entry name" value="HATPase_C_sf"/>
</dbReference>
<dbReference type="SMART" id="SM00388">
    <property type="entry name" value="HisKA"/>
    <property type="match status" value="1"/>
</dbReference>
<dbReference type="Gene3D" id="1.10.287.130">
    <property type="match status" value="1"/>
</dbReference>
<evidence type="ECO:0000313" key="10">
    <source>
        <dbReference type="EMBL" id="KAF2723364.1"/>
    </source>
</evidence>
<feature type="region of interest" description="Disordered" evidence="7">
    <location>
        <begin position="1043"/>
        <end position="1079"/>
    </location>
</feature>